<accession>A0A125NUR8</accession>
<dbReference type="AlphaFoldDB" id="A0A125NUR8"/>
<proteinExistence type="predicted"/>
<name>A0A125NUR8_HYPSL</name>
<dbReference type="PATRIC" id="fig|121290.4.peg.1244"/>
<gene>
    <name evidence="2" type="ORF">APY04_1857</name>
</gene>
<feature type="region of interest" description="Disordered" evidence="1">
    <location>
        <begin position="55"/>
        <end position="78"/>
    </location>
</feature>
<organism evidence="2 3">
    <name type="scientific">Hyphomicrobium sulfonivorans</name>
    <dbReference type="NCBI Taxonomy" id="121290"/>
    <lineage>
        <taxon>Bacteria</taxon>
        <taxon>Pseudomonadati</taxon>
        <taxon>Pseudomonadota</taxon>
        <taxon>Alphaproteobacteria</taxon>
        <taxon>Hyphomicrobiales</taxon>
        <taxon>Hyphomicrobiaceae</taxon>
        <taxon>Hyphomicrobium</taxon>
    </lineage>
</organism>
<evidence type="ECO:0000313" key="2">
    <source>
        <dbReference type="EMBL" id="KWT67498.1"/>
    </source>
</evidence>
<dbReference type="Proteomes" id="UP000059074">
    <property type="component" value="Unassembled WGS sequence"/>
</dbReference>
<reference evidence="2 3" key="1">
    <citation type="submission" date="2015-10" db="EMBL/GenBank/DDBJ databases">
        <title>Transcriptomic analysis of a linuron degrading triple-species bacterial consortium.</title>
        <authorList>
            <person name="Albers P."/>
        </authorList>
    </citation>
    <scope>NUCLEOTIDE SEQUENCE [LARGE SCALE GENOMIC DNA]</scope>
    <source>
        <strain evidence="2 3">WDL6</strain>
    </source>
</reference>
<evidence type="ECO:0000256" key="1">
    <source>
        <dbReference type="SAM" id="MobiDB-lite"/>
    </source>
</evidence>
<dbReference type="EMBL" id="LMTR01000063">
    <property type="protein sequence ID" value="KWT67498.1"/>
    <property type="molecule type" value="Genomic_DNA"/>
</dbReference>
<dbReference type="STRING" id="121290.APY04_1857"/>
<comment type="caution">
    <text evidence="2">The sequence shown here is derived from an EMBL/GenBank/DDBJ whole genome shotgun (WGS) entry which is preliminary data.</text>
</comment>
<evidence type="ECO:0000313" key="3">
    <source>
        <dbReference type="Proteomes" id="UP000059074"/>
    </source>
</evidence>
<protein>
    <submittedName>
        <fullName evidence="2">Uncharacterized protein</fullName>
    </submittedName>
</protein>
<sequence length="78" mass="8315">MFGLFSVTRRKTSAESLLAAVTETSDARAAARETLQRALEALDGLDEVIRTASDDINPTQAGQSAPRGYIGGDEHVTH</sequence>
<keyword evidence="3" id="KW-1185">Reference proteome</keyword>